<reference evidence="2" key="1">
    <citation type="submission" date="2022-01" db="EMBL/GenBank/DDBJ databases">
        <title>Novel species in genus Dyadobacter.</title>
        <authorList>
            <person name="Ma C."/>
        </authorList>
    </citation>
    <scope>NUCLEOTIDE SEQUENCE</scope>
    <source>
        <strain evidence="2">CY357</strain>
    </source>
</reference>
<accession>A0A9X1QD50</accession>
<proteinExistence type="predicted"/>
<feature type="domain" description="CN hydrolase" evidence="1">
    <location>
        <begin position="3"/>
        <end position="262"/>
    </location>
</feature>
<dbReference type="PANTHER" id="PTHR23088">
    <property type="entry name" value="NITRILASE-RELATED"/>
    <property type="match status" value="1"/>
</dbReference>
<dbReference type="Pfam" id="PF00795">
    <property type="entry name" value="CN_hydrolase"/>
    <property type="match status" value="1"/>
</dbReference>
<dbReference type="InterPro" id="IPR036526">
    <property type="entry name" value="C-N_Hydrolase_sf"/>
</dbReference>
<evidence type="ECO:0000259" key="1">
    <source>
        <dbReference type="PROSITE" id="PS50263"/>
    </source>
</evidence>
<dbReference type="Gene3D" id="3.60.110.10">
    <property type="entry name" value="Carbon-nitrogen hydrolase"/>
    <property type="match status" value="1"/>
</dbReference>
<organism evidence="2 3">
    <name type="scientific">Dyadobacter chenhuakuii</name>
    <dbReference type="NCBI Taxonomy" id="2909339"/>
    <lineage>
        <taxon>Bacteria</taxon>
        <taxon>Pseudomonadati</taxon>
        <taxon>Bacteroidota</taxon>
        <taxon>Cytophagia</taxon>
        <taxon>Cytophagales</taxon>
        <taxon>Spirosomataceae</taxon>
        <taxon>Dyadobacter</taxon>
    </lineage>
</organism>
<dbReference type="EMBL" id="JAKFFV010000008">
    <property type="protein sequence ID" value="MCF2499663.1"/>
    <property type="molecule type" value="Genomic_DNA"/>
</dbReference>
<dbReference type="PANTHER" id="PTHR23088:SF50">
    <property type="entry name" value="HYDROLASE YHCX"/>
    <property type="match status" value="1"/>
</dbReference>
<dbReference type="Proteomes" id="UP001139411">
    <property type="component" value="Unassembled WGS sequence"/>
</dbReference>
<dbReference type="PROSITE" id="PS50263">
    <property type="entry name" value="CN_HYDROLASE"/>
    <property type="match status" value="1"/>
</dbReference>
<dbReference type="SUPFAM" id="SSF56317">
    <property type="entry name" value="Carbon-nitrogen hydrolase"/>
    <property type="match status" value="1"/>
</dbReference>
<dbReference type="AlphaFoldDB" id="A0A9X1QD50"/>
<dbReference type="GO" id="GO:0016787">
    <property type="term" value="F:hydrolase activity"/>
    <property type="evidence" value="ECO:0007669"/>
    <property type="project" value="UniProtKB-KW"/>
</dbReference>
<dbReference type="RefSeq" id="WP_235178348.1">
    <property type="nucleotide sequence ID" value="NZ_JAKFFV010000008.1"/>
</dbReference>
<dbReference type="CDD" id="cd07574">
    <property type="entry name" value="nitrilase_Rim1_like"/>
    <property type="match status" value="1"/>
</dbReference>
<gene>
    <name evidence="2" type="ORF">L0661_15190</name>
</gene>
<name>A0A9X1QD50_9BACT</name>
<evidence type="ECO:0000313" key="3">
    <source>
        <dbReference type="Proteomes" id="UP001139411"/>
    </source>
</evidence>
<evidence type="ECO:0000313" key="2">
    <source>
        <dbReference type="EMBL" id="MCF2499663.1"/>
    </source>
</evidence>
<sequence>MSVIVASAQYPISQHVDLAGWQRHIENWVADAAASGAGLLLFPEYGAMELVSILSLDIQQDIFLQVAAMDGFVESFCQIFADLARQYNVVIVAPSLPVIDDGKHHNRVFVFSNKGLIGYQDKFFMTRFENEEWGIQSAPKVLTVFEAAWGKFGIQICYDIEFGLGSQLLCSAGASLILVPSCTETIRGATRVHVGARARALENQAYTTVSQTVGNATWSPAVDINYGYAAYYSTPDKGLPEEGIIAAEIPQKEGWLVQELDFSKIDEVRQDGHVLNFNDQQRITVEMRSEQVHVLHVTI</sequence>
<protein>
    <submittedName>
        <fullName evidence="2">Carbon-nitrogen hydrolase family protein</fullName>
    </submittedName>
</protein>
<keyword evidence="2" id="KW-0378">Hydrolase</keyword>
<comment type="caution">
    <text evidence="2">The sequence shown here is derived from an EMBL/GenBank/DDBJ whole genome shotgun (WGS) entry which is preliminary data.</text>
</comment>
<dbReference type="InterPro" id="IPR003010">
    <property type="entry name" value="C-N_Hydrolase"/>
</dbReference>